<evidence type="ECO:0000256" key="2">
    <source>
        <dbReference type="ARBA" id="ARBA00012428"/>
    </source>
</evidence>
<dbReference type="PROSITE" id="PS00888">
    <property type="entry name" value="CNMP_BINDING_1"/>
    <property type="match status" value="1"/>
</dbReference>
<evidence type="ECO:0000256" key="3">
    <source>
        <dbReference type="ARBA" id="ARBA00022490"/>
    </source>
</evidence>
<keyword evidence="7 13" id="KW-0547">Nucleotide-binding</keyword>
<gene>
    <name evidence="17" type="ORF">PPRIM_AZ9-3.1.T0210231</name>
</gene>
<dbReference type="SMART" id="SM00100">
    <property type="entry name" value="cNMP"/>
    <property type="match status" value="2"/>
</dbReference>
<feature type="binding site" evidence="13">
    <location>
        <position position="285"/>
    </location>
    <ligand>
        <name>ATP</name>
        <dbReference type="ChEBI" id="CHEBI:30616"/>
    </ligand>
</feature>
<dbReference type="Proteomes" id="UP000688137">
    <property type="component" value="Unassembled WGS sequence"/>
</dbReference>
<accession>A0A8S1KI24</accession>
<dbReference type="Pfam" id="PF00027">
    <property type="entry name" value="cNMP_binding"/>
    <property type="match status" value="1"/>
</dbReference>
<dbReference type="FunFam" id="2.60.120.10:FF:000089">
    <property type="entry name" value="cGMP-dependent protein kinase 5-1"/>
    <property type="match status" value="1"/>
</dbReference>
<evidence type="ECO:0000256" key="7">
    <source>
        <dbReference type="ARBA" id="ARBA00022741"/>
    </source>
</evidence>
<evidence type="ECO:0000256" key="8">
    <source>
        <dbReference type="ARBA" id="ARBA00022777"/>
    </source>
</evidence>
<organism evidence="17 18">
    <name type="scientific">Paramecium primaurelia</name>
    <dbReference type="NCBI Taxonomy" id="5886"/>
    <lineage>
        <taxon>Eukaryota</taxon>
        <taxon>Sar</taxon>
        <taxon>Alveolata</taxon>
        <taxon>Ciliophora</taxon>
        <taxon>Intramacronucleata</taxon>
        <taxon>Oligohymenophorea</taxon>
        <taxon>Peniculida</taxon>
        <taxon>Parameciidae</taxon>
        <taxon>Paramecium</taxon>
    </lineage>
</organism>
<sequence>MIKIRNSFFGKKFKIIKIESLTDDQKAAIPSALINLNFKAGKIIVNEGDQADSFFIMKKGEIQISRGGKETRVMKEGESLGEQALYQNSVRGATAKAIKEDVTVLALARDDLTRILGDKIQLIMYSNLQRWAFERQVVLSKLTKLQVEIIVSNMQQKQKKSEEIIIEKGQACREIIIILQGSIKYGKEILEKGQMFGDKFLDQGENVKLGDTVIMKDERMIAIITFKQMKKAHDRFIKKEEGQKQDVFKHFQLDQLIYVKKLGLGQFGNVYLVHNKMDKKIYALKCISKAQIIEQNLEKHLAQEKISLRKCQFSINSAFCQKFQRQYLYLLLGIYIRGVCLYEFMCGNVPYAEMQTTRKFVYEISIRYEIYEEIQQKQLTFPSVLKDRKAKKLIEQLLSKTPELRLGSSYASLKNNPFFERFDYDLLINRELKPPYLPPKNKLHSDKDAQKAIQVGKLITEKIKNDLDTAQNVYKPEKARDPNWDKEY</sequence>
<comment type="similarity">
    <text evidence="1">Belongs to the protein kinase superfamily. AGC Ser/Thr protein kinase family. cGMP subfamily.</text>
</comment>
<feature type="domain" description="Cyclic nucleotide-binding" evidence="15">
    <location>
        <begin position="17"/>
        <end position="117"/>
    </location>
</feature>
<evidence type="ECO:0000256" key="4">
    <source>
        <dbReference type="ARBA" id="ARBA00022527"/>
    </source>
</evidence>
<dbReference type="CDD" id="cd00038">
    <property type="entry name" value="CAP_ED"/>
    <property type="match status" value="1"/>
</dbReference>
<dbReference type="InterPro" id="IPR017441">
    <property type="entry name" value="Protein_kinase_ATP_BS"/>
</dbReference>
<dbReference type="PROSITE" id="PS00107">
    <property type="entry name" value="PROTEIN_KINASE_ATP"/>
    <property type="match status" value="1"/>
</dbReference>
<dbReference type="GO" id="GO:0005524">
    <property type="term" value="F:ATP binding"/>
    <property type="evidence" value="ECO:0007669"/>
    <property type="project" value="UniProtKB-UniRule"/>
</dbReference>
<feature type="domain" description="Protein kinase" evidence="14">
    <location>
        <begin position="256"/>
        <end position="488"/>
    </location>
</feature>
<dbReference type="GO" id="GO:0046872">
    <property type="term" value="F:metal ion binding"/>
    <property type="evidence" value="ECO:0007669"/>
    <property type="project" value="UniProtKB-KW"/>
</dbReference>
<keyword evidence="6" id="KW-0479">Metal-binding</keyword>
<dbReference type="GO" id="GO:0005952">
    <property type="term" value="C:cAMP-dependent protein kinase complex"/>
    <property type="evidence" value="ECO:0007669"/>
    <property type="project" value="TreeGrafter"/>
</dbReference>
<evidence type="ECO:0000313" key="18">
    <source>
        <dbReference type="Proteomes" id="UP000688137"/>
    </source>
</evidence>
<dbReference type="InterPro" id="IPR018488">
    <property type="entry name" value="cNMP-bd_CS"/>
</dbReference>
<dbReference type="PROSITE" id="PS51285">
    <property type="entry name" value="AGC_KINASE_CTER"/>
    <property type="match status" value="1"/>
</dbReference>
<keyword evidence="18" id="KW-1185">Reference proteome</keyword>
<evidence type="ECO:0000259" key="14">
    <source>
        <dbReference type="PROSITE" id="PS50011"/>
    </source>
</evidence>
<evidence type="ECO:0000256" key="12">
    <source>
        <dbReference type="ARBA" id="ARBA00047462"/>
    </source>
</evidence>
<dbReference type="SMART" id="SM00220">
    <property type="entry name" value="S_TKc"/>
    <property type="match status" value="1"/>
</dbReference>
<reference evidence="17" key="1">
    <citation type="submission" date="2021-01" db="EMBL/GenBank/DDBJ databases">
        <authorList>
            <consortium name="Genoscope - CEA"/>
            <person name="William W."/>
        </authorList>
    </citation>
    <scope>NUCLEOTIDE SEQUENCE</scope>
</reference>
<evidence type="ECO:0000256" key="9">
    <source>
        <dbReference type="ARBA" id="ARBA00022840"/>
    </source>
</evidence>
<keyword evidence="4" id="KW-0723">Serine/threonine-protein kinase</keyword>
<proteinExistence type="inferred from homology"/>
<evidence type="ECO:0000256" key="1">
    <source>
        <dbReference type="ARBA" id="ARBA00006352"/>
    </source>
</evidence>
<dbReference type="GO" id="GO:0004692">
    <property type="term" value="F:cGMP-dependent protein kinase activity"/>
    <property type="evidence" value="ECO:0007669"/>
    <property type="project" value="UniProtKB-EC"/>
</dbReference>
<dbReference type="GO" id="GO:0004691">
    <property type="term" value="F:cAMP-dependent protein kinase activity"/>
    <property type="evidence" value="ECO:0007669"/>
    <property type="project" value="TreeGrafter"/>
</dbReference>
<dbReference type="PANTHER" id="PTHR24353:SF37">
    <property type="entry name" value="CAMP-DEPENDENT PROTEIN KINASE CATALYTIC SUBUNIT PRKX"/>
    <property type="match status" value="1"/>
</dbReference>
<dbReference type="PANTHER" id="PTHR24353">
    <property type="entry name" value="CYCLIC NUCLEOTIDE-DEPENDENT PROTEIN KINASE"/>
    <property type="match status" value="1"/>
</dbReference>
<evidence type="ECO:0000256" key="5">
    <source>
        <dbReference type="ARBA" id="ARBA00022679"/>
    </source>
</evidence>
<dbReference type="InterPro" id="IPR000719">
    <property type="entry name" value="Prot_kinase_dom"/>
</dbReference>
<evidence type="ECO:0000259" key="15">
    <source>
        <dbReference type="PROSITE" id="PS50042"/>
    </source>
</evidence>
<protein>
    <recommendedName>
        <fullName evidence="10">cGMP-dependent protein kinase</fullName>
        <ecNumber evidence="2">2.7.11.12</ecNumber>
    </recommendedName>
</protein>
<evidence type="ECO:0000259" key="16">
    <source>
        <dbReference type="PROSITE" id="PS51285"/>
    </source>
</evidence>
<name>A0A8S1KI24_PARPR</name>
<keyword evidence="5" id="KW-0808">Transferase</keyword>
<comment type="catalytic activity">
    <reaction evidence="12">
        <text>L-seryl-[protein] + ATP = O-phospho-L-seryl-[protein] + ADP + H(+)</text>
        <dbReference type="Rhea" id="RHEA:17989"/>
        <dbReference type="Rhea" id="RHEA-COMP:9863"/>
        <dbReference type="Rhea" id="RHEA-COMP:11604"/>
        <dbReference type="ChEBI" id="CHEBI:15378"/>
        <dbReference type="ChEBI" id="CHEBI:29999"/>
        <dbReference type="ChEBI" id="CHEBI:30616"/>
        <dbReference type="ChEBI" id="CHEBI:83421"/>
        <dbReference type="ChEBI" id="CHEBI:456216"/>
        <dbReference type="EC" id="2.7.11.12"/>
    </reaction>
</comment>
<evidence type="ECO:0000256" key="11">
    <source>
        <dbReference type="ARBA" id="ARBA00047298"/>
    </source>
</evidence>
<keyword evidence="8" id="KW-0418">Kinase</keyword>
<keyword evidence="9 13" id="KW-0067">ATP-binding</keyword>
<feature type="domain" description="AGC-kinase C-terminal" evidence="16">
    <location>
        <begin position="420"/>
        <end position="488"/>
    </location>
</feature>
<dbReference type="AlphaFoldDB" id="A0A8S1KI24"/>
<evidence type="ECO:0000256" key="6">
    <source>
        <dbReference type="ARBA" id="ARBA00022723"/>
    </source>
</evidence>
<dbReference type="InterPro" id="IPR000595">
    <property type="entry name" value="cNMP-bd_dom"/>
</dbReference>
<dbReference type="PROSITE" id="PS50042">
    <property type="entry name" value="CNMP_BINDING_3"/>
    <property type="match status" value="2"/>
</dbReference>
<comment type="caution">
    <text evidence="17">The sequence shown here is derived from an EMBL/GenBank/DDBJ whole genome shotgun (WGS) entry which is preliminary data.</text>
</comment>
<dbReference type="InterPro" id="IPR000961">
    <property type="entry name" value="AGC-kinase_C"/>
</dbReference>
<evidence type="ECO:0000256" key="10">
    <source>
        <dbReference type="ARBA" id="ARBA00024113"/>
    </source>
</evidence>
<dbReference type="PROSITE" id="PS50011">
    <property type="entry name" value="PROTEIN_KINASE_DOM"/>
    <property type="match status" value="1"/>
</dbReference>
<keyword evidence="3" id="KW-0963">Cytoplasm</keyword>
<evidence type="ECO:0000313" key="17">
    <source>
        <dbReference type="EMBL" id="CAD8053971.1"/>
    </source>
</evidence>
<feature type="domain" description="Cyclic nucleotide-binding" evidence="15">
    <location>
        <begin position="138"/>
        <end position="198"/>
    </location>
</feature>
<evidence type="ECO:0000256" key="13">
    <source>
        <dbReference type="PROSITE-ProRule" id="PRU10141"/>
    </source>
</evidence>
<comment type="catalytic activity">
    <reaction evidence="11">
        <text>L-threonyl-[protein] + ATP = O-phospho-L-threonyl-[protein] + ADP + H(+)</text>
        <dbReference type="Rhea" id="RHEA:46608"/>
        <dbReference type="Rhea" id="RHEA-COMP:11060"/>
        <dbReference type="Rhea" id="RHEA-COMP:11605"/>
        <dbReference type="ChEBI" id="CHEBI:15378"/>
        <dbReference type="ChEBI" id="CHEBI:30013"/>
        <dbReference type="ChEBI" id="CHEBI:30616"/>
        <dbReference type="ChEBI" id="CHEBI:61977"/>
        <dbReference type="ChEBI" id="CHEBI:456216"/>
        <dbReference type="EC" id="2.7.11.12"/>
    </reaction>
</comment>
<dbReference type="EC" id="2.7.11.12" evidence="2"/>
<dbReference type="EMBL" id="CAJJDM010000019">
    <property type="protein sequence ID" value="CAD8053971.1"/>
    <property type="molecule type" value="Genomic_DNA"/>
</dbReference>